<keyword evidence="9" id="KW-1185">Reference proteome</keyword>
<keyword evidence="3" id="KW-0274">FAD</keyword>
<dbReference type="STRING" id="50376.A0A517KYD3"/>
<keyword evidence="5" id="KW-0503">Monooxygenase</keyword>
<evidence type="ECO:0000256" key="5">
    <source>
        <dbReference type="ARBA" id="ARBA00023033"/>
    </source>
</evidence>
<dbReference type="PRINTS" id="PR00420">
    <property type="entry name" value="RNGMNOXGNASE"/>
</dbReference>
<evidence type="ECO:0000259" key="7">
    <source>
        <dbReference type="Pfam" id="PF01494"/>
    </source>
</evidence>
<dbReference type="Proteomes" id="UP000316270">
    <property type="component" value="Chromosome 1"/>
</dbReference>
<reference evidence="8 9" key="1">
    <citation type="submission" date="2019-07" db="EMBL/GenBank/DDBJ databases">
        <title>Finished genome of Venturia effusa.</title>
        <authorList>
            <person name="Young C.A."/>
            <person name="Cox M.P."/>
            <person name="Ganley A.R.D."/>
            <person name="David W.J."/>
        </authorList>
    </citation>
    <scope>NUCLEOTIDE SEQUENCE [LARGE SCALE GENOMIC DNA]</scope>
    <source>
        <strain evidence="9">albino</strain>
    </source>
</reference>
<dbReference type="InterPro" id="IPR036188">
    <property type="entry name" value="FAD/NAD-bd_sf"/>
</dbReference>
<dbReference type="Pfam" id="PF01494">
    <property type="entry name" value="FAD_binding_3"/>
    <property type="match status" value="1"/>
</dbReference>
<dbReference type="Gene3D" id="3.50.50.60">
    <property type="entry name" value="FAD/NAD(P)-binding domain"/>
    <property type="match status" value="1"/>
</dbReference>
<evidence type="ECO:0000256" key="2">
    <source>
        <dbReference type="ARBA" id="ARBA00022630"/>
    </source>
</evidence>
<feature type="domain" description="FAD-binding" evidence="7">
    <location>
        <begin position="11"/>
        <end position="361"/>
    </location>
</feature>
<gene>
    <name evidence="8" type="ORF">FKW77_010747</name>
</gene>
<sequence>MTMTRKDSFRIGIIGAGLGGLMAGIAIAEAGGKVTILEAASKLGEIGAGIQMTPNAARLLRRYGIEQAIGDNLVRNRELHLRTKEGRKVGFVKIEGMEAASGGEWWLVHRHHLHEGLVTTARKFGCNIITDSRVTSLDYKDPKRPVVITTKSSQYTFDLVLGADGINGITRRTLFPDAIPPFPPRNNAAFRAIVPASRLRKDSETKGMLDDIGINVWMAQSAYAIIYPISGGRDINVVLSHTTTKPLLHVEAVELEEVKRQYSDFEAKVQKVIGMIDHPIQRWPLLVTQLERWSSHCRRIVLLGDSAHSMVNHMAQGAATAMEDAVFLSVLIKSLIDHDEEAITLSRAIELYEKERMPVVKMKQEASNRNGRIMHLSGILAVLRNLIMRIEWRYPNLLGAQNLMRGEKEGPQMCISQMGSQESMIFRRDLKEAVPAVEDGVAEILCSLPYASCNDECYKIAPCTMMPGPDVDRELYSFGPILPSYMVRLTDWWGGDSRMLVLLDVMTGITTELKDYKPGCDDEDPHGKVMTEWNGPQKNVEDLLRGWIDNYLSMRWIPDGSMDVMDSESRSMEFLKYKALFEEFGWPSAFPLPQPRFNQFLKRHSELREEQDYSNEQLYLHIWHKLSKAWHNPDRAKEAASGDDSSSDHQRVGMLDQKIQEAFHYEKERAEDLAYANATGGEISEYLKAPTRLHNSANIGEDWRIDIKAADIMERFWDVIAFKSEPQESGELEDLPPGASTKNMDDLLEEMGKVMEAAYHRYLDPEEAEREVRMVGVPDEDDDFTSDFEFDESDEDDSSDTMEDSDVDADEDLDVAALQTDMDLDVEEIREQMANSQVARCDSQASSLTLQNDASA</sequence>
<evidence type="ECO:0000256" key="6">
    <source>
        <dbReference type="SAM" id="MobiDB-lite"/>
    </source>
</evidence>
<feature type="compositionally biased region" description="Acidic residues" evidence="6">
    <location>
        <begin position="778"/>
        <end position="812"/>
    </location>
</feature>
<accession>A0A517KYD3</accession>
<dbReference type="SUPFAM" id="SSF51905">
    <property type="entry name" value="FAD/NAD(P)-binding domain"/>
    <property type="match status" value="1"/>
</dbReference>
<feature type="region of interest" description="Disordered" evidence="6">
    <location>
        <begin position="776"/>
        <end position="812"/>
    </location>
</feature>
<organism evidence="8 9">
    <name type="scientific">Venturia effusa</name>
    <dbReference type="NCBI Taxonomy" id="50376"/>
    <lineage>
        <taxon>Eukaryota</taxon>
        <taxon>Fungi</taxon>
        <taxon>Dikarya</taxon>
        <taxon>Ascomycota</taxon>
        <taxon>Pezizomycotina</taxon>
        <taxon>Dothideomycetes</taxon>
        <taxon>Pleosporomycetidae</taxon>
        <taxon>Venturiales</taxon>
        <taxon>Venturiaceae</taxon>
        <taxon>Venturia</taxon>
    </lineage>
</organism>
<evidence type="ECO:0000256" key="3">
    <source>
        <dbReference type="ARBA" id="ARBA00022827"/>
    </source>
</evidence>
<dbReference type="InterPro" id="IPR050493">
    <property type="entry name" value="FAD-dep_Monooxygenase_BioMet"/>
</dbReference>
<dbReference type="SUPFAM" id="SSF54373">
    <property type="entry name" value="FAD-linked reductases, C-terminal domain"/>
    <property type="match status" value="1"/>
</dbReference>
<keyword evidence="4" id="KW-0560">Oxidoreductase</keyword>
<dbReference type="OrthoDB" id="16820at2759"/>
<comment type="similarity">
    <text evidence="1">Belongs to the paxM FAD-dependent monooxygenase family.</text>
</comment>
<evidence type="ECO:0000313" key="8">
    <source>
        <dbReference type="EMBL" id="QDS68380.1"/>
    </source>
</evidence>
<evidence type="ECO:0000313" key="9">
    <source>
        <dbReference type="Proteomes" id="UP000316270"/>
    </source>
</evidence>
<name>A0A517KYD3_9PEZI</name>
<dbReference type="PANTHER" id="PTHR13789">
    <property type="entry name" value="MONOOXYGENASE"/>
    <property type="match status" value="1"/>
</dbReference>
<dbReference type="EMBL" id="CP042185">
    <property type="protein sequence ID" value="QDS68380.1"/>
    <property type="molecule type" value="Genomic_DNA"/>
</dbReference>
<protein>
    <recommendedName>
        <fullName evidence="7">FAD-binding domain-containing protein</fullName>
    </recommendedName>
</protein>
<dbReference type="InterPro" id="IPR002938">
    <property type="entry name" value="FAD-bd"/>
</dbReference>
<dbReference type="GO" id="GO:0071949">
    <property type="term" value="F:FAD binding"/>
    <property type="evidence" value="ECO:0007669"/>
    <property type="project" value="InterPro"/>
</dbReference>
<proteinExistence type="inferred from homology"/>
<dbReference type="PANTHER" id="PTHR13789:SF306">
    <property type="entry name" value="HYDROXYLASE, PUTATIVE-RELATED"/>
    <property type="match status" value="1"/>
</dbReference>
<dbReference type="GO" id="GO:0004497">
    <property type="term" value="F:monooxygenase activity"/>
    <property type="evidence" value="ECO:0007669"/>
    <property type="project" value="UniProtKB-KW"/>
</dbReference>
<evidence type="ECO:0000256" key="1">
    <source>
        <dbReference type="ARBA" id="ARBA00007992"/>
    </source>
</evidence>
<evidence type="ECO:0000256" key="4">
    <source>
        <dbReference type="ARBA" id="ARBA00023002"/>
    </source>
</evidence>
<dbReference type="AlphaFoldDB" id="A0A517KYD3"/>
<keyword evidence="2" id="KW-0285">Flavoprotein</keyword>
<feature type="region of interest" description="Disordered" evidence="6">
    <location>
        <begin position="835"/>
        <end position="856"/>
    </location>
</feature>